<name>A0A7G5IEX6_9SPHN</name>
<dbReference type="PANTHER" id="PTHR34849">
    <property type="entry name" value="SSL5025 PROTEIN"/>
    <property type="match status" value="1"/>
</dbReference>
<dbReference type="SUPFAM" id="SSF46689">
    <property type="entry name" value="Homeodomain-like"/>
    <property type="match status" value="1"/>
</dbReference>
<dbReference type="RefSeq" id="WP_182294764.1">
    <property type="nucleotide sequence ID" value="NZ_CP059851.1"/>
</dbReference>
<dbReference type="Proteomes" id="UP000515292">
    <property type="component" value="Chromosome"/>
</dbReference>
<dbReference type="Gene3D" id="1.10.10.10">
    <property type="entry name" value="Winged helix-like DNA-binding domain superfamily/Winged helix DNA-binding domain"/>
    <property type="match status" value="1"/>
</dbReference>
<protein>
    <submittedName>
        <fullName evidence="1">DUF433 domain-containing protein</fullName>
    </submittedName>
</protein>
<evidence type="ECO:0000313" key="2">
    <source>
        <dbReference type="Proteomes" id="UP000515292"/>
    </source>
</evidence>
<dbReference type="InterPro" id="IPR009057">
    <property type="entry name" value="Homeodomain-like_sf"/>
</dbReference>
<reference evidence="1 2" key="1">
    <citation type="submission" date="2020-07" db="EMBL/GenBank/DDBJ databases">
        <title>Complete genome sequence for Sandaracinobacter sp. M6.</title>
        <authorList>
            <person name="Tang Y."/>
            <person name="Liu Q."/>
            <person name="Guo Z."/>
            <person name="Lei P."/>
            <person name="Huang B."/>
        </authorList>
    </citation>
    <scope>NUCLEOTIDE SEQUENCE [LARGE SCALE GENOMIC DNA]</scope>
    <source>
        <strain evidence="1 2">M6</strain>
    </source>
</reference>
<dbReference type="Pfam" id="PF04255">
    <property type="entry name" value="DUF433"/>
    <property type="match status" value="1"/>
</dbReference>
<proteinExistence type="predicted"/>
<keyword evidence="2" id="KW-1185">Reference proteome</keyword>
<accession>A0A7G5IEX6</accession>
<evidence type="ECO:0000313" key="1">
    <source>
        <dbReference type="EMBL" id="QMW21918.1"/>
    </source>
</evidence>
<dbReference type="AlphaFoldDB" id="A0A7G5IEX6"/>
<dbReference type="InterPro" id="IPR007367">
    <property type="entry name" value="DUF433"/>
</dbReference>
<dbReference type="EMBL" id="CP059851">
    <property type="protein sequence ID" value="QMW21918.1"/>
    <property type="molecule type" value="Genomic_DNA"/>
</dbReference>
<organism evidence="1 2">
    <name type="scientific">Sandaracinobacteroides saxicola</name>
    <dbReference type="NCBI Taxonomy" id="2759707"/>
    <lineage>
        <taxon>Bacteria</taxon>
        <taxon>Pseudomonadati</taxon>
        <taxon>Pseudomonadota</taxon>
        <taxon>Alphaproteobacteria</taxon>
        <taxon>Sphingomonadales</taxon>
        <taxon>Sphingosinicellaceae</taxon>
        <taxon>Sandaracinobacteroides</taxon>
    </lineage>
</organism>
<gene>
    <name evidence="1" type="ORF">H3309_11040</name>
</gene>
<dbReference type="PANTHER" id="PTHR34849:SF3">
    <property type="entry name" value="SSR2962 PROTEIN"/>
    <property type="match status" value="1"/>
</dbReference>
<sequence length="77" mass="8346">MVLPDHPLISVDPEICGGKACLAGSRMRVVDILEMLAEDADRDTIVEDFPYVTHDHIRACLAYAADVLAHPVAMAAE</sequence>
<dbReference type="InterPro" id="IPR036388">
    <property type="entry name" value="WH-like_DNA-bd_sf"/>
</dbReference>
<dbReference type="KEGG" id="sand:H3309_11040"/>